<feature type="compositionally biased region" description="Basic residues" evidence="1">
    <location>
        <begin position="56"/>
        <end position="65"/>
    </location>
</feature>
<feature type="region of interest" description="Disordered" evidence="1">
    <location>
        <begin position="23"/>
        <end position="65"/>
    </location>
</feature>
<accession>A0A2P5CC77</accession>
<comment type="caution">
    <text evidence="2">The sequence shown here is derived from an EMBL/GenBank/DDBJ whole genome shotgun (WGS) entry which is preliminary data.</text>
</comment>
<organism evidence="2 3">
    <name type="scientific">Parasponia andersonii</name>
    <name type="common">Sponia andersonii</name>
    <dbReference type="NCBI Taxonomy" id="3476"/>
    <lineage>
        <taxon>Eukaryota</taxon>
        <taxon>Viridiplantae</taxon>
        <taxon>Streptophyta</taxon>
        <taxon>Embryophyta</taxon>
        <taxon>Tracheophyta</taxon>
        <taxon>Spermatophyta</taxon>
        <taxon>Magnoliopsida</taxon>
        <taxon>eudicotyledons</taxon>
        <taxon>Gunneridae</taxon>
        <taxon>Pentapetalae</taxon>
        <taxon>rosids</taxon>
        <taxon>fabids</taxon>
        <taxon>Rosales</taxon>
        <taxon>Cannabaceae</taxon>
        <taxon>Parasponia</taxon>
    </lineage>
</organism>
<protein>
    <submittedName>
        <fullName evidence="2">Uncharacterized protein</fullName>
    </submittedName>
</protein>
<evidence type="ECO:0000313" key="3">
    <source>
        <dbReference type="Proteomes" id="UP000237105"/>
    </source>
</evidence>
<sequence>MIPRCPNLHLSWQYSGDLISDKDSTHLPSSTIGRRSGGRKPDRNTSAPHDSFTKHSLGRKQQAKRWKSDLVSQRNIISEVDIKIPDKHKGGVSGSVPSRRISVALQYKGLLTVEGCVPHRVLKTKKILGHNKRLGLLWSKFWPGIRVRRCGHTRAHANSGPTPKICTPPARA</sequence>
<dbReference type="Proteomes" id="UP000237105">
    <property type="component" value="Unassembled WGS sequence"/>
</dbReference>
<dbReference type="EMBL" id="JXTB01000147">
    <property type="protein sequence ID" value="PON58627.1"/>
    <property type="molecule type" value="Genomic_DNA"/>
</dbReference>
<gene>
    <name evidence="2" type="ORF">PanWU01x14_165170</name>
</gene>
<proteinExistence type="predicted"/>
<dbReference type="AlphaFoldDB" id="A0A2P5CC77"/>
<evidence type="ECO:0000313" key="2">
    <source>
        <dbReference type="EMBL" id="PON58627.1"/>
    </source>
</evidence>
<name>A0A2P5CC77_PARAD</name>
<reference evidence="3" key="1">
    <citation type="submission" date="2016-06" db="EMBL/GenBank/DDBJ databases">
        <title>Parallel loss of symbiosis genes in relatives of nitrogen-fixing non-legume Parasponia.</title>
        <authorList>
            <person name="Van Velzen R."/>
            <person name="Holmer R."/>
            <person name="Bu F."/>
            <person name="Rutten L."/>
            <person name="Van Zeijl A."/>
            <person name="Liu W."/>
            <person name="Santuari L."/>
            <person name="Cao Q."/>
            <person name="Sharma T."/>
            <person name="Shen D."/>
            <person name="Roswanjaya Y."/>
            <person name="Wardhani T."/>
            <person name="Kalhor M.S."/>
            <person name="Jansen J."/>
            <person name="Van den Hoogen J."/>
            <person name="Gungor B."/>
            <person name="Hartog M."/>
            <person name="Hontelez J."/>
            <person name="Verver J."/>
            <person name="Yang W.-C."/>
            <person name="Schijlen E."/>
            <person name="Repin R."/>
            <person name="Schilthuizen M."/>
            <person name="Schranz E."/>
            <person name="Heidstra R."/>
            <person name="Miyata K."/>
            <person name="Fedorova E."/>
            <person name="Kohlen W."/>
            <person name="Bisseling T."/>
            <person name="Smit S."/>
            <person name="Geurts R."/>
        </authorList>
    </citation>
    <scope>NUCLEOTIDE SEQUENCE [LARGE SCALE GENOMIC DNA]</scope>
    <source>
        <strain evidence="3">cv. WU1-14</strain>
    </source>
</reference>
<evidence type="ECO:0000256" key="1">
    <source>
        <dbReference type="SAM" id="MobiDB-lite"/>
    </source>
</evidence>
<keyword evidence="3" id="KW-1185">Reference proteome</keyword>